<evidence type="ECO:0000313" key="3">
    <source>
        <dbReference type="EMBL" id="MDQ0113568.1"/>
    </source>
</evidence>
<name>A0ABT9U1X4_PAEHA</name>
<reference evidence="3 4" key="1">
    <citation type="submission" date="2023-07" db="EMBL/GenBank/DDBJ databases">
        <title>Sorghum-associated microbial communities from plants grown in Nebraska, USA.</title>
        <authorList>
            <person name="Schachtman D."/>
        </authorList>
    </citation>
    <scope>NUCLEOTIDE SEQUENCE [LARGE SCALE GENOMIC DNA]</scope>
    <source>
        <strain evidence="3 4">CC482</strain>
    </source>
</reference>
<dbReference type="NCBIfam" id="TIGR02837">
    <property type="entry name" value="spore_II_R"/>
    <property type="match status" value="1"/>
</dbReference>
<evidence type="ECO:0000313" key="4">
    <source>
        <dbReference type="Proteomes" id="UP001229346"/>
    </source>
</evidence>
<keyword evidence="4" id="KW-1185">Reference proteome</keyword>
<evidence type="ECO:0000256" key="1">
    <source>
        <dbReference type="SAM" id="MobiDB-lite"/>
    </source>
</evidence>
<accession>A0ABT9U1X4</accession>
<feature type="region of interest" description="Disordered" evidence="1">
    <location>
        <begin position="197"/>
        <end position="222"/>
    </location>
</feature>
<proteinExistence type="predicted"/>
<protein>
    <submittedName>
        <fullName evidence="3">Stage II sporulation protein R</fullName>
    </submittedName>
</protein>
<dbReference type="InterPro" id="IPR014202">
    <property type="entry name" value="Spore_II_R"/>
</dbReference>
<dbReference type="RefSeq" id="WP_307204772.1">
    <property type="nucleotide sequence ID" value="NZ_JAUSSU010000005.1"/>
</dbReference>
<dbReference type="Proteomes" id="UP001229346">
    <property type="component" value="Unassembled WGS sequence"/>
</dbReference>
<dbReference type="EMBL" id="JAUSSU010000005">
    <property type="protein sequence ID" value="MDQ0113568.1"/>
    <property type="molecule type" value="Genomic_DNA"/>
</dbReference>
<organism evidence="3 4">
    <name type="scientific">Paenibacillus harenae</name>
    <dbReference type="NCBI Taxonomy" id="306543"/>
    <lineage>
        <taxon>Bacteria</taxon>
        <taxon>Bacillati</taxon>
        <taxon>Bacillota</taxon>
        <taxon>Bacilli</taxon>
        <taxon>Bacillales</taxon>
        <taxon>Paenibacillaceae</taxon>
        <taxon>Paenibacillus</taxon>
    </lineage>
</organism>
<gene>
    <name evidence="3" type="ORF">J2T15_003009</name>
</gene>
<keyword evidence="2" id="KW-1133">Transmembrane helix</keyword>
<comment type="caution">
    <text evidence="3">The sequence shown here is derived from an EMBL/GenBank/DDBJ whole genome shotgun (WGS) entry which is preliminary data.</text>
</comment>
<sequence length="245" mass="27142">MSSHYSIHSYSNVKPYSSKFRYRNSYGLVVFVLIMLIMSWETGRMDTAIASGQIPQEAIRLRILANSDSPADQAVKRVVRDEIVKAMGTWVSGPQTIDEARQTILAHMPEIKRITAEVLANRGFTYGSDAELSVVPFPTKMYGSEMYPAGDYEAVRITLGAGNGQNWWCVLFPPLCFVDGASGEAAAGASTLAAAQAQDTTNKQAQSDVRPEQQEQAEEPSAPEAKFFLWEMIQNLFNWIKSLFA</sequence>
<feature type="transmembrane region" description="Helical" evidence="2">
    <location>
        <begin position="20"/>
        <end position="40"/>
    </location>
</feature>
<evidence type="ECO:0000256" key="2">
    <source>
        <dbReference type="SAM" id="Phobius"/>
    </source>
</evidence>
<dbReference type="Pfam" id="PF09551">
    <property type="entry name" value="Spore_II_R"/>
    <property type="match status" value="1"/>
</dbReference>
<keyword evidence="2" id="KW-0812">Transmembrane</keyword>
<keyword evidence="2" id="KW-0472">Membrane</keyword>